<dbReference type="InParanoid" id="E2AJV6"/>
<accession>E2AJV6</accession>
<dbReference type="PANTHER" id="PTHR45667">
    <property type="entry name" value="S-ADENOSYLMETHIONINE MITOCHONDRIAL CARRIER PROTEIN"/>
    <property type="match status" value="1"/>
</dbReference>
<proteinExistence type="inferred from homology"/>
<evidence type="ECO:0000256" key="2">
    <source>
        <dbReference type="ARBA" id="ARBA00006375"/>
    </source>
</evidence>
<gene>
    <name evidence="10" type="ORF">EAG_13751</name>
</gene>
<keyword evidence="11" id="KW-1185">Reference proteome</keyword>
<dbReference type="Pfam" id="PF00153">
    <property type="entry name" value="Mito_carr"/>
    <property type="match status" value="2"/>
</dbReference>
<reference evidence="10 11" key="1">
    <citation type="journal article" date="2010" name="Science">
        <title>Genomic comparison of the ants Camponotus floridanus and Harpegnathos saltator.</title>
        <authorList>
            <person name="Bonasio R."/>
            <person name="Zhang G."/>
            <person name="Ye C."/>
            <person name="Mutti N.S."/>
            <person name="Fang X."/>
            <person name="Qin N."/>
            <person name="Donahue G."/>
            <person name="Yang P."/>
            <person name="Li Q."/>
            <person name="Li C."/>
            <person name="Zhang P."/>
            <person name="Huang Z."/>
            <person name="Berger S.L."/>
            <person name="Reinberg D."/>
            <person name="Wang J."/>
            <person name="Liebig J."/>
        </authorList>
    </citation>
    <scope>NUCLEOTIDE SEQUENCE [LARGE SCALE GENOMIC DNA]</scope>
    <source>
        <strain evidence="11">C129</strain>
    </source>
</reference>
<sequence>MKQRKQAFIYDKESLGLKLLYRGYWSTVLRDTPFSIVQFPLWEYLKKFYSFYIEREIYPMESAICGAISGSISATVTTPLDVAKTRIMLANKTMLSSQLTILNVLHETYIENGFRGLFAGLGPRITWITLGGFIFFGVYEKARGLLTESIFNVKITT</sequence>
<keyword evidence="7 8" id="KW-0472">Membrane</keyword>
<comment type="similarity">
    <text evidence="2 9">Belongs to the mitochondrial carrier (TC 2.A.29) family.</text>
</comment>
<evidence type="ECO:0000313" key="10">
    <source>
        <dbReference type="EMBL" id="EFN66272.1"/>
    </source>
</evidence>
<evidence type="ECO:0000256" key="5">
    <source>
        <dbReference type="ARBA" id="ARBA00022737"/>
    </source>
</evidence>
<keyword evidence="4 8" id="KW-0812">Transmembrane</keyword>
<dbReference type="SUPFAM" id="SSF103506">
    <property type="entry name" value="Mitochondrial carrier"/>
    <property type="match status" value="1"/>
</dbReference>
<protein>
    <submittedName>
        <fullName evidence="10">S-adenosylmethionine mitochondrial carrier protein</fullName>
    </submittedName>
</protein>
<dbReference type="OMA" id="GPRITWI"/>
<feature type="repeat" description="Solcar" evidence="8">
    <location>
        <begin position="57"/>
        <end position="145"/>
    </location>
</feature>
<keyword evidence="6" id="KW-1133">Transmembrane helix</keyword>
<keyword evidence="5" id="KW-0677">Repeat</keyword>
<evidence type="ECO:0000256" key="3">
    <source>
        <dbReference type="ARBA" id="ARBA00022448"/>
    </source>
</evidence>
<evidence type="ECO:0000313" key="11">
    <source>
        <dbReference type="Proteomes" id="UP000000311"/>
    </source>
</evidence>
<name>E2AJV6_CAMFO</name>
<evidence type="ECO:0000256" key="4">
    <source>
        <dbReference type="ARBA" id="ARBA00022692"/>
    </source>
</evidence>
<dbReference type="OrthoDB" id="276989at2759"/>
<dbReference type="EMBL" id="GL440100">
    <property type="protein sequence ID" value="EFN66272.1"/>
    <property type="molecule type" value="Genomic_DNA"/>
</dbReference>
<dbReference type="Gene3D" id="1.50.40.10">
    <property type="entry name" value="Mitochondrial carrier domain"/>
    <property type="match status" value="1"/>
</dbReference>
<evidence type="ECO:0000256" key="6">
    <source>
        <dbReference type="ARBA" id="ARBA00022989"/>
    </source>
</evidence>
<dbReference type="Proteomes" id="UP000000311">
    <property type="component" value="Unassembled WGS sequence"/>
</dbReference>
<evidence type="ECO:0000256" key="7">
    <source>
        <dbReference type="ARBA" id="ARBA00023136"/>
    </source>
</evidence>
<dbReference type="InterPro" id="IPR023395">
    <property type="entry name" value="MCP_dom_sf"/>
</dbReference>
<dbReference type="PROSITE" id="PS50920">
    <property type="entry name" value="SOLCAR"/>
    <property type="match status" value="1"/>
</dbReference>
<dbReference type="GO" id="GO:0016020">
    <property type="term" value="C:membrane"/>
    <property type="evidence" value="ECO:0007669"/>
    <property type="project" value="UniProtKB-SubCell"/>
</dbReference>
<dbReference type="AlphaFoldDB" id="E2AJV6"/>
<evidence type="ECO:0000256" key="8">
    <source>
        <dbReference type="PROSITE-ProRule" id="PRU00282"/>
    </source>
</evidence>
<keyword evidence="3 9" id="KW-0813">Transport</keyword>
<comment type="subcellular location">
    <subcellularLocation>
        <location evidence="1">Membrane</location>
        <topology evidence="1">Multi-pass membrane protein</topology>
    </subcellularLocation>
</comment>
<evidence type="ECO:0000256" key="1">
    <source>
        <dbReference type="ARBA" id="ARBA00004141"/>
    </source>
</evidence>
<dbReference type="InterPro" id="IPR018108">
    <property type="entry name" value="MCP_transmembrane"/>
</dbReference>
<evidence type="ECO:0000256" key="9">
    <source>
        <dbReference type="RuleBase" id="RU000488"/>
    </source>
</evidence>
<organism evidence="11">
    <name type="scientific">Camponotus floridanus</name>
    <name type="common">Florida carpenter ant</name>
    <dbReference type="NCBI Taxonomy" id="104421"/>
    <lineage>
        <taxon>Eukaryota</taxon>
        <taxon>Metazoa</taxon>
        <taxon>Ecdysozoa</taxon>
        <taxon>Arthropoda</taxon>
        <taxon>Hexapoda</taxon>
        <taxon>Insecta</taxon>
        <taxon>Pterygota</taxon>
        <taxon>Neoptera</taxon>
        <taxon>Endopterygota</taxon>
        <taxon>Hymenoptera</taxon>
        <taxon>Apocrita</taxon>
        <taxon>Aculeata</taxon>
        <taxon>Formicoidea</taxon>
        <taxon>Formicidae</taxon>
        <taxon>Formicinae</taxon>
        <taxon>Camponotus</taxon>
    </lineage>
</organism>